<feature type="compositionally biased region" description="Basic and acidic residues" evidence="1">
    <location>
        <begin position="44"/>
        <end position="57"/>
    </location>
</feature>
<dbReference type="HOGENOM" id="CLU_2999455_0_0_1"/>
<reference evidence="3" key="3">
    <citation type="submission" date="2015-04" db="UniProtKB">
        <authorList>
            <consortium name="EnsemblPlants"/>
        </authorList>
    </citation>
    <scope>IDENTIFICATION</scope>
    <source>
        <strain evidence="3">cv. Jemalong A17</strain>
    </source>
</reference>
<dbReference type="EMBL" id="CM001217">
    <property type="protein sequence ID" value="AES61985.1"/>
    <property type="molecule type" value="Genomic_DNA"/>
</dbReference>
<name>G7I327_MEDTR</name>
<dbReference type="Proteomes" id="UP000002051">
    <property type="component" value="Unassembled WGS sequence"/>
</dbReference>
<dbReference type="PaxDb" id="3880-AES61985"/>
<keyword evidence="4" id="KW-1185">Reference proteome</keyword>
<dbReference type="AlphaFoldDB" id="G7I327"/>
<sequence length="57" mass="6244">MATIQPSGENLNEIHPSLSDSSKRAPQSIINDTLARQTGGVHSLKRENNKKIKGDFL</sequence>
<proteinExistence type="predicted"/>
<reference evidence="2 4" key="1">
    <citation type="journal article" date="2011" name="Nature">
        <title>The Medicago genome provides insight into the evolution of rhizobial symbioses.</title>
        <authorList>
            <person name="Young N.D."/>
            <person name="Debelle F."/>
            <person name="Oldroyd G.E."/>
            <person name="Geurts R."/>
            <person name="Cannon S.B."/>
            <person name="Udvardi M.K."/>
            <person name="Benedito V.A."/>
            <person name="Mayer K.F."/>
            <person name="Gouzy J."/>
            <person name="Schoof H."/>
            <person name="Van de Peer Y."/>
            <person name="Proost S."/>
            <person name="Cook D.R."/>
            <person name="Meyers B.C."/>
            <person name="Spannagl M."/>
            <person name="Cheung F."/>
            <person name="De Mita S."/>
            <person name="Krishnakumar V."/>
            <person name="Gundlach H."/>
            <person name="Zhou S."/>
            <person name="Mudge J."/>
            <person name="Bharti A.K."/>
            <person name="Murray J.D."/>
            <person name="Naoumkina M.A."/>
            <person name="Rosen B."/>
            <person name="Silverstein K.A."/>
            <person name="Tang H."/>
            <person name="Rombauts S."/>
            <person name="Zhao P.X."/>
            <person name="Zhou P."/>
            <person name="Barbe V."/>
            <person name="Bardou P."/>
            <person name="Bechner M."/>
            <person name="Bellec A."/>
            <person name="Berger A."/>
            <person name="Berges H."/>
            <person name="Bidwell S."/>
            <person name="Bisseling T."/>
            <person name="Choisne N."/>
            <person name="Couloux A."/>
            <person name="Denny R."/>
            <person name="Deshpande S."/>
            <person name="Dai X."/>
            <person name="Doyle J.J."/>
            <person name="Dudez A.M."/>
            <person name="Farmer A.D."/>
            <person name="Fouteau S."/>
            <person name="Franken C."/>
            <person name="Gibelin C."/>
            <person name="Gish J."/>
            <person name="Goldstein S."/>
            <person name="Gonzalez A.J."/>
            <person name="Green P.J."/>
            <person name="Hallab A."/>
            <person name="Hartog M."/>
            <person name="Hua A."/>
            <person name="Humphray S.J."/>
            <person name="Jeong D.H."/>
            <person name="Jing Y."/>
            <person name="Jocker A."/>
            <person name="Kenton S.M."/>
            <person name="Kim D.J."/>
            <person name="Klee K."/>
            <person name="Lai H."/>
            <person name="Lang C."/>
            <person name="Lin S."/>
            <person name="Macmil S.L."/>
            <person name="Magdelenat G."/>
            <person name="Matthews L."/>
            <person name="McCorrison J."/>
            <person name="Monaghan E.L."/>
            <person name="Mun J.H."/>
            <person name="Najar F.Z."/>
            <person name="Nicholson C."/>
            <person name="Noirot C."/>
            <person name="O'Bleness M."/>
            <person name="Paule C.R."/>
            <person name="Poulain J."/>
            <person name="Prion F."/>
            <person name="Qin B."/>
            <person name="Qu C."/>
            <person name="Retzel E.F."/>
            <person name="Riddle C."/>
            <person name="Sallet E."/>
            <person name="Samain S."/>
            <person name="Samson N."/>
            <person name="Sanders I."/>
            <person name="Saurat O."/>
            <person name="Scarpelli C."/>
            <person name="Schiex T."/>
            <person name="Segurens B."/>
            <person name="Severin A.J."/>
            <person name="Sherrier D.J."/>
            <person name="Shi R."/>
            <person name="Sims S."/>
            <person name="Singer S.R."/>
            <person name="Sinharoy S."/>
            <person name="Sterck L."/>
            <person name="Viollet A."/>
            <person name="Wang B.B."/>
            <person name="Wang K."/>
            <person name="Wang M."/>
            <person name="Wang X."/>
            <person name="Warfsmann J."/>
            <person name="Weissenbach J."/>
            <person name="White D.D."/>
            <person name="White J.D."/>
            <person name="Wiley G.B."/>
            <person name="Wincker P."/>
            <person name="Xing Y."/>
            <person name="Yang L."/>
            <person name="Yao Z."/>
            <person name="Ying F."/>
            <person name="Zhai J."/>
            <person name="Zhou L."/>
            <person name="Zuber A."/>
            <person name="Denarie J."/>
            <person name="Dixon R.A."/>
            <person name="May G.D."/>
            <person name="Schwartz D.C."/>
            <person name="Rogers J."/>
            <person name="Quetier F."/>
            <person name="Town C.D."/>
            <person name="Roe B.A."/>
        </authorList>
    </citation>
    <scope>NUCLEOTIDE SEQUENCE [LARGE SCALE GENOMIC DNA]</scope>
    <source>
        <strain evidence="2">A17</strain>
        <strain evidence="3 4">cv. Jemalong A17</strain>
    </source>
</reference>
<gene>
    <name evidence="2" type="ordered locus">MTR_1g091900</name>
</gene>
<evidence type="ECO:0000313" key="3">
    <source>
        <dbReference type="EnsemblPlants" id="AES61985"/>
    </source>
</evidence>
<dbReference type="EnsemblPlants" id="AES61985">
    <property type="protein sequence ID" value="AES61985"/>
    <property type="gene ID" value="MTR_1g091900"/>
</dbReference>
<feature type="compositionally biased region" description="Polar residues" evidence="1">
    <location>
        <begin position="18"/>
        <end position="36"/>
    </location>
</feature>
<evidence type="ECO:0000313" key="2">
    <source>
        <dbReference type="EMBL" id="AES61985.1"/>
    </source>
</evidence>
<accession>G7I327</accession>
<evidence type="ECO:0000313" key="4">
    <source>
        <dbReference type="Proteomes" id="UP000002051"/>
    </source>
</evidence>
<protein>
    <submittedName>
        <fullName evidence="2 3">Uncharacterized protein</fullName>
    </submittedName>
</protein>
<reference evidence="2 4" key="2">
    <citation type="journal article" date="2014" name="BMC Genomics">
        <title>An improved genome release (version Mt4.0) for the model legume Medicago truncatula.</title>
        <authorList>
            <person name="Tang H."/>
            <person name="Krishnakumar V."/>
            <person name="Bidwell S."/>
            <person name="Rosen B."/>
            <person name="Chan A."/>
            <person name="Zhou S."/>
            <person name="Gentzbittel L."/>
            <person name="Childs K.L."/>
            <person name="Yandell M."/>
            <person name="Gundlach H."/>
            <person name="Mayer K.F."/>
            <person name="Schwartz D.C."/>
            <person name="Town C.D."/>
        </authorList>
    </citation>
    <scope>GENOME REANNOTATION</scope>
    <source>
        <strain evidence="3 4">cv. Jemalong A17</strain>
    </source>
</reference>
<feature type="compositionally biased region" description="Polar residues" evidence="1">
    <location>
        <begin position="1"/>
        <end position="10"/>
    </location>
</feature>
<feature type="region of interest" description="Disordered" evidence="1">
    <location>
        <begin position="1"/>
        <end position="57"/>
    </location>
</feature>
<evidence type="ECO:0000256" key="1">
    <source>
        <dbReference type="SAM" id="MobiDB-lite"/>
    </source>
</evidence>
<organism evidence="2 4">
    <name type="scientific">Medicago truncatula</name>
    <name type="common">Barrel medic</name>
    <name type="synonym">Medicago tribuloides</name>
    <dbReference type="NCBI Taxonomy" id="3880"/>
    <lineage>
        <taxon>Eukaryota</taxon>
        <taxon>Viridiplantae</taxon>
        <taxon>Streptophyta</taxon>
        <taxon>Embryophyta</taxon>
        <taxon>Tracheophyta</taxon>
        <taxon>Spermatophyta</taxon>
        <taxon>Magnoliopsida</taxon>
        <taxon>eudicotyledons</taxon>
        <taxon>Gunneridae</taxon>
        <taxon>Pentapetalae</taxon>
        <taxon>rosids</taxon>
        <taxon>fabids</taxon>
        <taxon>Fabales</taxon>
        <taxon>Fabaceae</taxon>
        <taxon>Papilionoideae</taxon>
        <taxon>50 kb inversion clade</taxon>
        <taxon>NPAAA clade</taxon>
        <taxon>Hologalegina</taxon>
        <taxon>IRL clade</taxon>
        <taxon>Trifolieae</taxon>
        <taxon>Medicago</taxon>
    </lineage>
</organism>